<gene>
    <name evidence="1" type="ORF">FHS42_002529</name>
</gene>
<organism evidence="1 2">
    <name type="scientific">Streptomyces zagrosensis</name>
    <dbReference type="NCBI Taxonomy" id="1042984"/>
    <lineage>
        <taxon>Bacteria</taxon>
        <taxon>Bacillati</taxon>
        <taxon>Actinomycetota</taxon>
        <taxon>Actinomycetes</taxon>
        <taxon>Kitasatosporales</taxon>
        <taxon>Streptomycetaceae</taxon>
        <taxon>Streptomyces</taxon>
    </lineage>
</organism>
<dbReference type="GO" id="GO:0019700">
    <property type="term" value="P:organic phosphonate catabolic process"/>
    <property type="evidence" value="ECO:0007669"/>
    <property type="project" value="InterPro"/>
</dbReference>
<keyword evidence="1" id="KW-0378">Hydrolase</keyword>
<dbReference type="Gene3D" id="3.20.20.140">
    <property type="entry name" value="Metal-dependent hydrolases"/>
    <property type="match status" value="1"/>
</dbReference>
<dbReference type="NCBIfam" id="NF011990">
    <property type="entry name" value="PRK15446.2-6"/>
    <property type="match status" value="1"/>
</dbReference>
<dbReference type="GO" id="GO:0016810">
    <property type="term" value="F:hydrolase activity, acting on carbon-nitrogen (but not peptide) bonds"/>
    <property type="evidence" value="ECO:0007669"/>
    <property type="project" value="InterPro"/>
</dbReference>
<dbReference type="Proteomes" id="UP000588098">
    <property type="component" value="Unassembled WGS sequence"/>
</dbReference>
<dbReference type="InterPro" id="IPR012696">
    <property type="entry name" value="PhnM"/>
</dbReference>
<dbReference type="PANTHER" id="PTHR43135">
    <property type="entry name" value="ALPHA-D-RIBOSE 1-METHYLPHOSPHONATE 5-TRIPHOSPHATE DIPHOSPHATASE"/>
    <property type="match status" value="1"/>
</dbReference>
<dbReference type="PANTHER" id="PTHR43135:SF3">
    <property type="entry name" value="ALPHA-D-RIBOSE 1-METHYLPHOSPHONATE 5-TRIPHOSPHATE DIPHOSPHATASE"/>
    <property type="match status" value="1"/>
</dbReference>
<dbReference type="RefSeq" id="WP_184571947.1">
    <property type="nucleotide sequence ID" value="NZ_JACHJL010000005.1"/>
</dbReference>
<reference evidence="1 2" key="1">
    <citation type="submission" date="2020-08" db="EMBL/GenBank/DDBJ databases">
        <title>Genomic Encyclopedia of Type Strains, Phase III (KMG-III): the genomes of soil and plant-associated and newly described type strains.</title>
        <authorList>
            <person name="Whitman W."/>
        </authorList>
    </citation>
    <scope>NUCLEOTIDE SEQUENCE [LARGE SCALE GENOMIC DNA]</scope>
    <source>
        <strain evidence="1 2">CECT 8305</strain>
    </source>
</reference>
<dbReference type="NCBIfam" id="NF011984">
    <property type="entry name" value="PRK15446.1-5"/>
    <property type="match status" value="1"/>
</dbReference>
<dbReference type="EC" id="3.6.1.63" evidence="1"/>
<dbReference type="PIRSF" id="PIRSF038971">
    <property type="entry name" value="PhnM"/>
    <property type="match status" value="1"/>
</dbReference>
<dbReference type="InterPro" id="IPR032466">
    <property type="entry name" value="Metal_Hydrolase"/>
</dbReference>
<dbReference type="InterPro" id="IPR011059">
    <property type="entry name" value="Metal-dep_hydrolase_composite"/>
</dbReference>
<dbReference type="SUPFAM" id="SSF51556">
    <property type="entry name" value="Metallo-dependent hydrolases"/>
    <property type="match status" value="1"/>
</dbReference>
<comment type="caution">
    <text evidence="1">The sequence shown here is derived from an EMBL/GenBank/DDBJ whole genome shotgun (WGS) entry which is preliminary data.</text>
</comment>
<keyword evidence="2" id="KW-1185">Reference proteome</keyword>
<evidence type="ECO:0000313" key="2">
    <source>
        <dbReference type="Proteomes" id="UP000588098"/>
    </source>
</evidence>
<dbReference type="InterPro" id="IPR051781">
    <property type="entry name" value="Metallo-dep_Hydrolase"/>
</dbReference>
<proteinExistence type="predicted"/>
<name>A0A7W9QAI4_9ACTN</name>
<evidence type="ECO:0000313" key="1">
    <source>
        <dbReference type="EMBL" id="MBB5935467.1"/>
    </source>
</evidence>
<sequence length="408" mass="42756">MSRYVFVHARAVLPDRVLDDALVTVEDGLITEVGDATAGAVPAEAADLRGALLMPGIVDTHSDALEREQRPRPTVEFPPEFAVVSFEGRVRAAGVTTMHHAVSYQTHARKDRTIERSLALATAVRERAAAGLSLIDHRLLHRLDARDADALSVLRTALADLPVAGVPPLVSYEDHTPGQGQYRDLHSYLRMIQDQEKIGAVEAEALVTRQISARAQGVPQRAVALAYLSEQARAGRIRLLAHDVESPDEVAGVREAGAAVAEFPTTIAAARAAMAAGMSVVAGAPNVLRGSSHSGNVSATELVAAGLVDNLSSDYMPTTLLAAALWLAREGVVPLPRAVALITSGAASTAGLADRGALLPGLRADLIVVTADSGQHTVRMSLLAEESRQTTDAPVSVARLLAAAGGRA</sequence>
<protein>
    <submittedName>
        <fullName evidence="1">Alpha-D-ribose 1-methylphosphonate 5-triphosphate diphosphatase</fullName>
        <ecNumber evidence="1">3.6.1.63</ecNumber>
    </submittedName>
</protein>
<dbReference type="EMBL" id="JACHJL010000005">
    <property type="protein sequence ID" value="MBB5935467.1"/>
    <property type="molecule type" value="Genomic_DNA"/>
</dbReference>
<dbReference type="SUPFAM" id="SSF51338">
    <property type="entry name" value="Composite domain of metallo-dependent hydrolases"/>
    <property type="match status" value="1"/>
</dbReference>
<dbReference type="AlphaFoldDB" id="A0A7W9QAI4"/>
<accession>A0A7W9QAI4</accession>